<comment type="similarity">
    <text evidence="2">Belongs to the cytochrome b562 family.</text>
</comment>
<dbReference type="NCBIfam" id="NF011632">
    <property type="entry name" value="PRK15058.1"/>
    <property type="match status" value="1"/>
</dbReference>
<feature type="binding site" description="axial binding residue" evidence="6">
    <location>
        <position position="124"/>
    </location>
    <ligand>
        <name>heme b</name>
        <dbReference type="ChEBI" id="CHEBI:60344"/>
    </ligand>
    <ligandPart>
        <name>Fe</name>
        <dbReference type="ChEBI" id="CHEBI:18248"/>
    </ligandPart>
</feature>
<dbReference type="InterPro" id="IPR009155">
    <property type="entry name" value="Cyt_b562"/>
</dbReference>
<reference evidence="8" key="1">
    <citation type="journal article" date="2018" name="Genome Biol.">
        <title>SKESA: strategic k-mer extension for scrupulous assemblies.</title>
        <authorList>
            <person name="Souvorov A."/>
            <person name="Agarwala R."/>
            <person name="Lipman D.J."/>
        </authorList>
    </citation>
    <scope>NUCLEOTIDE SEQUENCE</scope>
    <source>
        <strain evidence="8">BCW_2640</strain>
    </source>
</reference>
<evidence type="ECO:0000256" key="4">
    <source>
        <dbReference type="ARBA" id="ARBA00022617"/>
    </source>
</evidence>
<dbReference type="PIRSF" id="PIRSF000029">
    <property type="entry name" value="Cytochrome_b562"/>
    <property type="match status" value="1"/>
</dbReference>
<dbReference type="GO" id="GO:0005506">
    <property type="term" value="F:iron ion binding"/>
    <property type="evidence" value="ECO:0007669"/>
    <property type="project" value="InterPro"/>
</dbReference>
<dbReference type="GO" id="GO:0020037">
    <property type="term" value="F:heme binding"/>
    <property type="evidence" value="ECO:0007669"/>
    <property type="project" value="InterPro"/>
</dbReference>
<dbReference type="EMBL" id="DAARBX010000003">
    <property type="protein sequence ID" value="HAE1792323.1"/>
    <property type="molecule type" value="Genomic_DNA"/>
</dbReference>
<dbReference type="SUPFAM" id="SSF47175">
    <property type="entry name" value="Cytochromes"/>
    <property type="match status" value="1"/>
</dbReference>
<evidence type="ECO:0000256" key="6">
    <source>
        <dbReference type="PIRSR" id="PIRSR000029-1"/>
    </source>
</evidence>
<evidence type="ECO:0000256" key="2">
    <source>
        <dbReference type="ARBA" id="ARBA00005523"/>
    </source>
</evidence>
<keyword evidence="4 6" id="KW-0349">Heme</keyword>
<evidence type="ECO:0000256" key="1">
    <source>
        <dbReference type="ARBA" id="ARBA00002028"/>
    </source>
</evidence>
<dbReference type="AlphaFoldDB" id="A0A5I2X7W5"/>
<dbReference type="Pfam" id="PF07361">
    <property type="entry name" value="Cytochrom_B562"/>
    <property type="match status" value="1"/>
</dbReference>
<feature type="chain" id="PRO_5030126274" description="Soluble cytochrome b562" evidence="7">
    <location>
        <begin position="24"/>
        <end position="129"/>
    </location>
</feature>
<sequence>MRKQIVSLLVLSCLMAGTTPALGRLQSDMQTLAKNLAVIEKSNDATELKGALQNMRSAALTAREEIPFSLDGKKADSPEMKNYQQGYDILISQIDQVAELVDKGSIEEAKAAVDKLKNTRNSWHMKYRS</sequence>
<accession>A0A5I2X7W5</accession>
<dbReference type="InterPro" id="IPR010980">
    <property type="entry name" value="Cyt_c/b562"/>
</dbReference>
<feature type="signal peptide" evidence="7">
    <location>
        <begin position="1"/>
        <end position="23"/>
    </location>
</feature>
<protein>
    <recommendedName>
        <fullName evidence="3">Soluble cytochrome b562</fullName>
    </recommendedName>
</protein>
<reference evidence="8" key="2">
    <citation type="submission" date="2018-07" db="EMBL/GenBank/DDBJ databases">
        <authorList>
            <consortium name="NCBI Pathogen Detection Project"/>
        </authorList>
    </citation>
    <scope>NUCLEOTIDE SEQUENCE</scope>
    <source>
        <strain evidence="8">BCW_2640</strain>
    </source>
</reference>
<evidence type="ECO:0000256" key="3">
    <source>
        <dbReference type="ARBA" id="ARBA00016003"/>
    </source>
</evidence>
<evidence type="ECO:0000256" key="5">
    <source>
        <dbReference type="ARBA" id="ARBA00022729"/>
    </source>
</evidence>
<dbReference type="GO" id="GO:0009055">
    <property type="term" value="F:electron transfer activity"/>
    <property type="evidence" value="ECO:0007669"/>
    <property type="project" value="InterPro"/>
</dbReference>
<dbReference type="GO" id="GO:0022900">
    <property type="term" value="P:electron transport chain"/>
    <property type="evidence" value="ECO:0007669"/>
    <property type="project" value="InterPro"/>
</dbReference>
<keyword evidence="6" id="KW-0479">Metal-binding</keyword>
<gene>
    <name evidence="8" type="primary">cybC</name>
    <name evidence="8" type="ORF">G3V02_000987</name>
</gene>
<comment type="cofactor">
    <cofactor evidence="6">
        <name>heme b</name>
        <dbReference type="ChEBI" id="CHEBI:60344"/>
    </cofactor>
    <text evidence="6">Binds 1 heme b (iron(II)-protoporphyrin IX) group per molecule.</text>
</comment>
<proteinExistence type="inferred from homology"/>
<dbReference type="Gene3D" id="1.20.120.10">
    <property type="entry name" value="Cytochrome c/b562"/>
    <property type="match status" value="1"/>
</dbReference>
<keyword evidence="6" id="KW-0408">Iron</keyword>
<evidence type="ECO:0000313" key="8">
    <source>
        <dbReference type="EMBL" id="HAE1792323.1"/>
    </source>
</evidence>
<name>A0A5I2X7W5_SALET</name>
<feature type="binding site" description="axial binding residue" evidence="6">
    <location>
        <position position="29"/>
    </location>
    <ligand>
        <name>heme b</name>
        <dbReference type="ChEBI" id="CHEBI:60344"/>
    </ligand>
    <ligandPart>
        <name>Fe</name>
        <dbReference type="ChEBI" id="CHEBI:18248"/>
    </ligandPart>
</feature>
<dbReference type="GO" id="GO:0042597">
    <property type="term" value="C:periplasmic space"/>
    <property type="evidence" value="ECO:0007669"/>
    <property type="project" value="InterPro"/>
</dbReference>
<evidence type="ECO:0000256" key="7">
    <source>
        <dbReference type="SAM" id="SignalP"/>
    </source>
</evidence>
<comment type="caution">
    <text evidence="8">The sequence shown here is derived from an EMBL/GenBank/DDBJ whole genome shotgun (WGS) entry which is preliminary data.</text>
</comment>
<keyword evidence="5 7" id="KW-0732">Signal</keyword>
<organism evidence="8">
    <name type="scientific">Salmonella enterica subsp. enterica serovar Ank</name>
    <dbReference type="NCBI Taxonomy" id="1173578"/>
    <lineage>
        <taxon>Bacteria</taxon>
        <taxon>Pseudomonadati</taxon>
        <taxon>Pseudomonadota</taxon>
        <taxon>Gammaproteobacteria</taxon>
        <taxon>Enterobacterales</taxon>
        <taxon>Enterobacteriaceae</taxon>
        <taxon>Salmonella</taxon>
    </lineage>
</organism>
<comment type="function">
    <text evidence="1">Electron-transport protein of unknown function.</text>
</comment>